<dbReference type="PANTHER" id="PTHR12787">
    <property type="entry name" value="RIBOSOMAL RNA-PROCESSING PROTEIN 8"/>
    <property type="match status" value="1"/>
</dbReference>
<dbReference type="SUPFAM" id="SSF53335">
    <property type="entry name" value="S-adenosyl-L-methionine-dependent methyltransferases"/>
    <property type="match status" value="1"/>
</dbReference>
<comment type="similarity">
    <text evidence="2 8">Belongs to the methyltransferase superfamily. RRP8 family.</text>
</comment>
<evidence type="ECO:0000313" key="11">
    <source>
        <dbReference type="Proteomes" id="UP001057375"/>
    </source>
</evidence>
<feature type="coiled-coil region" evidence="9">
    <location>
        <begin position="59"/>
        <end position="86"/>
    </location>
</feature>
<evidence type="ECO:0000313" key="10">
    <source>
        <dbReference type="EMBL" id="GKT22874.1"/>
    </source>
</evidence>
<feature type="coiled-coil region" evidence="9">
    <location>
        <begin position="175"/>
        <end position="238"/>
    </location>
</feature>
<sequence>MSSPDSPNKARIEKLTQRLSTLRSSGKTEKDLHFESFESRLSALDRTIADSVTERDKQLAALDTQIKELKQGIDNEKSALEALTESKQKDIQIVAQRLLVALEVEKDERKKGESAVFKALDEKVSDIASDLSSNIQERIASDKERQSMVDVDIPKLRERLTSEVNTREDQEGRIKQELTKKLEEVHLQIQEERRRREESEKRFVAMLEETSAKSIESLEKEKKERGAAEEDLMVLIEETVKTERTFFKGIFFDNHRSFWKAMAKLSALEKAKKQLTSSQFRQINEKLYTSSSSDAVKLIESDPLLFDVYHSGFREQVKKWPKNPVEIFISWINTPRLLHKKLGYTKTRATAFKYPSVVAKKYKIDSKRGIFIVDMGCGEAKFAQDVMDFVSSDIHPSPKTSKEIFNFVHSYDLSSPNKFVKKADMSHVPLPANSVDIVLFCISLMGTNLKDFIQEAIRILTPSGQIWIAEIGSRMPKLQKKPSAELFKNMVEKEGLSCVEMLDMNYFVLFRFTKVKSKKSVKPKSLDEGKGMGGSKMISKKDTKKQEKAIISHSKVQPDVPDLYLNPCIYMKRDGSEVVPGQEGLRRKHWGYKTHK</sequence>
<evidence type="ECO:0000256" key="5">
    <source>
        <dbReference type="ARBA" id="ARBA00022679"/>
    </source>
</evidence>
<dbReference type="InterPro" id="IPR042036">
    <property type="entry name" value="RRP8_N"/>
</dbReference>
<keyword evidence="6 8" id="KW-0949">S-adenosyl-L-methionine</keyword>
<keyword evidence="11" id="KW-1185">Reference proteome</keyword>
<keyword evidence="9" id="KW-0175">Coiled coil</keyword>
<organism evidence="10 11">
    <name type="scientific">Aduncisulcus paluster</name>
    <dbReference type="NCBI Taxonomy" id="2918883"/>
    <lineage>
        <taxon>Eukaryota</taxon>
        <taxon>Metamonada</taxon>
        <taxon>Carpediemonas-like organisms</taxon>
        <taxon>Aduncisulcus</taxon>
    </lineage>
</organism>
<keyword evidence="3 8" id="KW-0698">rRNA processing</keyword>
<accession>A0ABQ5K320</accession>
<comment type="subcellular location">
    <subcellularLocation>
        <location evidence="1 8">Nucleus</location>
        <location evidence="1 8">Nucleolus</location>
    </subcellularLocation>
</comment>
<proteinExistence type="inferred from homology"/>
<protein>
    <recommendedName>
        <fullName evidence="8">Ribosomal RNA-processing protein 8</fullName>
        <ecNumber evidence="8">2.1.1.-</ecNumber>
    </recommendedName>
</protein>
<name>A0ABQ5K320_9EUKA</name>
<evidence type="ECO:0000256" key="2">
    <source>
        <dbReference type="ARBA" id="ARBA00006301"/>
    </source>
</evidence>
<dbReference type="Pfam" id="PF05148">
    <property type="entry name" value="Methyltransf_8"/>
    <property type="match status" value="1"/>
</dbReference>
<dbReference type="InterPro" id="IPR029063">
    <property type="entry name" value="SAM-dependent_MTases_sf"/>
</dbReference>
<comment type="caution">
    <text evidence="10">The sequence shown here is derived from an EMBL/GenBank/DDBJ whole genome shotgun (WGS) entry which is preliminary data.</text>
</comment>
<dbReference type="Proteomes" id="UP001057375">
    <property type="component" value="Unassembled WGS sequence"/>
</dbReference>
<evidence type="ECO:0000256" key="4">
    <source>
        <dbReference type="ARBA" id="ARBA00022603"/>
    </source>
</evidence>
<keyword evidence="7 8" id="KW-0539">Nucleus</keyword>
<gene>
    <name evidence="10" type="ORF">ADUPG1_012253</name>
</gene>
<reference evidence="10" key="1">
    <citation type="submission" date="2022-03" db="EMBL/GenBank/DDBJ databases">
        <title>Draft genome sequence of Aduncisulcus paluster, a free-living microaerophilic Fornicata.</title>
        <authorList>
            <person name="Yuyama I."/>
            <person name="Kume K."/>
            <person name="Tamura T."/>
            <person name="Inagaki Y."/>
            <person name="Hashimoto T."/>
        </authorList>
    </citation>
    <scope>NUCLEOTIDE SEQUENCE</scope>
    <source>
        <strain evidence="10">NY0171</strain>
    </source>
</reference>
<dbReference type="Gene3D" id="3.40.50.150">
    <property type="entry name" value="Vaccinia Virus protein VP39"/>
    <property type="match status" value="1"/>
</dbReference>
<evidence type="ECO:0000256" key="3">
    <source>
        <dbReference type="ARBA" id="ARBA00022552"/>
    </source>
</evidence>
<dbReference type="EC" id="2.1.1.-" evidence="8"/>
<dbReference type="PANTHER" id="PTHR12787:SF0">
    <property type="entry name" value="RIBOSOMAL RNA-PROCESSING PROTEIN 8"/>
    <property type="match status" value="1"/>
</dbReference>
<dbReference type="EMBL" id="BQXS01012430">
    <property type="protein sequence ID" value="GKT22874.1"/>
    <property type="molecule type" value="Genomic_DNA"/>
</dbReference>
<evidence type="ECO:0000256" key="1">
    <source>
        <dbReference type="ARBA" id="ARBA00004604"/>
    </source>
</evidence>
<evidence type="ECO:0000256" key="9">
    <source>
        <dbReference type="SAM" id="Coils"/>
    </source>
</evidence>
<keyword evidence="5 8" id="KW-0808">Transferase</keyword>
<evidence type="ECO:0000256" key="7">
    <source>
        <dbReference type="ARBA" id="ARBA00023242"/>
    </source>
</evidence>
<evidence type="ECO:0000256" key="8">
    <source>
        <dbReference type="RuleBase" id="RU365074"/>
    </source>
</evidence>
<dbReference type="InterPro" id="IPR007823">
    <property type="entry name" value="RRP8"/>
</dbReference>
<evidence type="ECO:0000256" key="6">
    <source>
        <dbReference type="ARBA" id="ARBA00022691"/>
    </source>
</evidence>
<keyword evidence="4 8" id="KW-0489">Methyltransferase</keyword>
<dbReference type="Gene3D" id="1.10.10.2150">
    <property type="entry name" value="Ribosomal RNA-processing protein 8, N-terminal domain"/>
    <property type="match status" value="1"/>
</dbReference>
<comment type="function">
    <text evidence="8">Probable methyltransferase required to silence rDNA.</text>
</comment>